<organism evidence="2">
    <name type="scientific">Oryza sativa subsp. japonica</name>
    <name type="common">Rice</name>
    <dbReference type="NCBI Taxonomy" id="39947"/>
    <lineage>
        <taxon>Eukaryota</taxon>
        <taxon>Viridiplantae</taxon>
        <taxon>Streptophyta</taxon>
        <taxon>Embryophyta</taxon>
        <taxon>Tracheophyta</taxon>
        <taxon>Spermatophyta</taxon>
        <taxon>Magnoliopsida</taxon>
        <taxon>Liliopsida</taxon>
        <taxon>Poales</taxon>
        <taxon>Poaceae</taxon>
        <taxon>BOP clade</taxon>
        <taxon>Oryzoideae</taxon>
        <taxon>Oryzeae</taxon>
        <taxon>Oryzinae</taxon>
        <taxon>Oryza</taxon>
        <taxon>Oryza sativa</taxon>
    </lineage>
</organism>
<gene>
    <name evidence="2" type="primary">B1109A06.22</name>
</gene>
<sequence length="99" mass="9908">MGPAGRCRGTQGRGRCEPRSRAFGSVASDSGGLGVIKPGRVLEGGANSVGDDLDGVVVDGVPSERGRSGHGSEGEGKVATFELQLGIASTRAAGIPDWS</sequence>
<protein>
    <submittedName>
        <fullName evidence="2">Uncharacterized protein</fullName>
    </submittedName>
</protein>
<feature type="region of interest" description="Disordered" evidence="1">
    <location>
        <begin position="45"/>
        <end position="78"/>
    </location>
</feature>
<feature type="region of interest" description="Disordered" evidence="1">
    <location>
        <begin position="1"/>
        <end position="33"/>
    </location>
</feature>
<proteinExistence type="predicted"/>
<accession>Q5VNL1</accession>
<name>Q5VNL1_ORYSJ</name>
<reference evidence="2" key="1">
    <citation type="submission" date="2002-01" db="EMBL/GenBank/DDBJ databases">
        <title>Oryza sativa nipponbare(GA3) genomic DNA, chromosome 1, BAC clone:B1109A06.</title>
        <authorList>
            <person name="Sasaki T."/>
            <person name="Matsumoto T."/>
            <person name="Yamamoto K."/>
        </authorList>
    </citation>
    <scope>NUCLEOTIDE SEQUENCE</scope>
</reference>
<feature type="compositionally biased region" description="Basic and acidic residues" evidence="1">
    <location>
        <begin position="62"/>
        <end position="76"/>
    </location>
</feature>
<evidence type="ECO:0000256" key="1">
    <source>
        <dbReference type="SAM" id="MobiDB-lite"/>
    </source>
</evidence>
<dbReference type="AlphaFoldDB" id="Q5VNL1"/>
<evidence type="ECO:0000313" key="2">
    <source>
        <dbReference type="EMBL" id="BAD68967.1"/>
    </source>
</evidence>
<feature type="compositionally biased region" description="Low complexity" evidence="1">
    <location>
        <begin position="1"/>
        <end position="10"/>
    </location>
</feature>
<dbReference type="EMBL" id="AP004610">
    <property type="protein sequence ID" value="BAD68967.1"/>
    <property type="molecule type" value="Genomic_DNA"/>
</dbReference>
<dbReference type="Proteomes" id="UP000817658">
    <property type="component" value="Chromosome 1"/>
</dbReference>